<dbReference type="SMART" id="SM00849">
    <property type="entry name" value="Lactamase_B"/>
    <property type="match status" value="1"/>
</dbReference>
<comment type="caution">
    <text evidence="4">The sequence shown here is derived from an EMBL/GenBank/DDBJ whole genome shotgun (WGS) entry which is preliminary data.</text>
</comment>
<dbReference type="Gene3D" id="3.60.15.10">
    <property type="entry name" value="Ribonuclease Z/Hydroxyacylglutathione hydrolase-like"/>
    <property type="match status" value="1"/>
</dbReference>
<dbReference type="Pfam" id="PF07521">
    <property type="entry name" value="RMMBL"/>
    <property type="match status" value="1"/>
</dbReference>
<dbReference type="PANTHER" id="PTHR11203:SF37">
    <property type="entry name" value="INTEGRATOR COMPLEX SUBUNIT 11"/>
    <property type="match status" value="1"/>
</dbReference>
<evidence type="ECO:0000256" key="1">
    <source>
        <dbReference type="ARBA" id="ARBA00022801"/>
    </source>
</evidence>
<dbReference type="InterPro" id="IPR050698">
    <property type="entry name" value="MBL"/>
</dbReference>
<dbReference type="RefSeq" id="WP_202857772.1">
    <property type="nucleotide sequence ID" value="NZ_JAEUGD010000059.1"/>
</dbReference>
<dbReference type="InterPro" id="IPR001279">
    <property type="entry name" value="Metallo-B-lactamas"/>
</dbReference>
<gene>
    <name evidence="4" type="ORF">JMN32_18090</name>
</gene>
<dbReference type="PANTHER" id="PTHR11203">
    <property type="entry name" value="CLEAVAGE AND POLYADENYLATION SPECIFICITY FACTOR FAMILY MEMBER"/>
    <property type="match status" value="1"/>
</dbReference>
<feature type="domain" description="Beta-Casp" evidence="3">
    <location>
        <begin position="253"/>
        <end position="376"/>
    </location>
</feature>
<dbReference type="GO" id="GO:0016787">
    <property type="term" value="F:hydrolase activity"/>
    <property type="evidence" value="ECO:0007669"/>
    <property type="project" value="UniProtKB-KW"/>
</dbReference>
<protein>
    <submittedName>
        <fullName evidence="4">MBL fold metallo-hydrolase</fullName>
    </submittedName>
</protein>
<dbReference type="Pfam" id="PF16661">
    <property type="entry name" value="Lactamase_B_6"/>
    <property type="match status" value="1"/>
</dbReference>
<evidence type="ECO:0000259" key="2">
    <source>
        <dbReference type="SMART" id="SM00849"/>
    </source>
</evidence>
<sequence length="466" mass="52418">MNVRVKFLGGAKSVTGSKYLLEIDDKKILIDCGLFQGLKSLRLRNWDTLPVDASTIDAIILTHAHIDHSGYLPRVVKEGFQGPVHCTTATAGLLDIMLLDAAKLQEEEAQFAQKKGYSKHKNPQPLFNTKDAEIALSLLKGHHYQQKEEICPGVMVTFHNAGHILGSSIVELEIHGSTQTKRIIFSGDLGRYDRPILHDPSAINHADILFVESTYGDRRNENEGVEERFAEIINQALDRDGCLLIPAFAIGRTQLLLHYIKTFMEEGKIPKVPVYVDSPMAISATRLYQDFPTYHKLTSKELSNPSIFDYNQIKYYRSQEASTSLNNLEKKAIIISASGMCTGGRILHHLYHRLQRKNDTILFVGYQAEGTRGRRLLDGEPTSRIFGIDVSVKCNIAHLNGLSAHADRDELLKWLSNFSEPPKMTFIIHGEENSSTAFSQSIKKELDWPNIVIPEYLESFELFQGV</sequence>
<dbReference type="Proteomes" id="UP000614216">
    <property type="component" value="Unassembled WGS sequence"/>
</dbReference>
<proteinExistence type="predicted"/>
<dbReference type="SUPFAM" id="SSF56281">
    <property type="entry name" value="Metallo-hydrolase/oxidoreductase"/>
    <property type="match status" value="1"/>
</dbReference>
<evidence type="ECO:0000313" key="5">
    <source>
        <dbReference type="Proteomes" id="UP000614216"/>
    </source>
</evidence>
<evidence type="ECO:0000313" key="4">
    <source>
        <dbReference type="EMBL" id="MBL6448230.1"/>
    </source>
</evidence>
<name>A0A937G1F3_9BACT</name>
<accession>A0A937G1F3</accession>
<organism evidence="4 5">
    <name type="scientific">Fulvivirga marina</name>
    <dbReference type="NCBI Taxonomy" id="2494733"/>
    <lineage>
        <taxon>Bacteria</taxon>
        <taxon>Pseudomonadati</taxon>
        <taxon>Bacteroidota</taxon>
        <taxon>Cytophagia</taxon>
        <taxon>Cytophagales</taxon>
        <taxon>Fulvivirgaceae</taxon>
        <taxon>Fulvivirga</taxon>
    </lineage>
</organism>
<keyword evidence="1" id="KW-0378">Hydrolase</keyword>
<dbReference type="Pfam" id="PF10996">
    <property type="entry name" value="Beta-Casp"/>
    <property type="match status" value="1"/>
</dbReference>
<dbReference type="SMART" id="SM01027">
    <property type="entry name" value="Beta-Casp"/>
    <property type="match status" value="1"/>
</dbReference>
<feature type="domain" description="Metallo-beta-lactamase" evidence="2">
    <location>
        <begin position="15"/>
        <end position="237"/>
    </location>
</feature>
<evidence type="ECO:0000259" key="3">
    <source>
        <dbReference type="SMART" id="SM01027"/>
    </source>
</evidence>
<reference evidence="4" key="1">
    <citation type="submission" date="2021-01" db="EMBL/GenBank/DDBJ databases">
        <title>Fulvivirga kasyanovii gen. nov., sp nov., a novel member of the phylum Bacteroidetes isolated from seawater in a mussel farm.</title>
        <authorList>
            <person name="Zhao L.-H."/>
            <person name="Wang Z.-J."/>
        </authorList>
    </citation>
    <scope>NUCLEOTIDE SEQUENCE</scope>
    <source>
        <strain evidence="4">29W222</strain>
    </source>
</reference>
<dbReference type="AlphaFoldDB" id="A0A937G1F3"/>
<dbReference type="EMBL" id="JAEUGD010000059">
    <property type="protein sequence ID" value="MBL6448230.1"/>
    <property type="molecule type" value="Genomic_DNA"/>
</dbReference>
<keyword evidence="5" id="KW-1185">Reference proteome</keyword>
<dbReference type="Gene3D" id="3.40.50.10890">
    <property type="match status" value="1"/>
</dbReference>
<dbReference type="GO" id="GO:0004521">
    <property type="term" value="F:RNA endonuclease activity"/>
    <property type="evidence" value="ECO:0007669"/>
    <property type="project" value="TreeGrafter"/>
</dbReference>
<dbReference type="InterPro" id="IPR011108">
    <property type="entry name" value="RMMBL"/>
</dbReference>
<dbReference type="InterPro" id="IPR022712">
    <property type="entry name" value="Beta_Casp"/>
</dbReference>
<dbReference type="CDD" id="cd16295">
    <property type="entry name" value="TTHA0252-CPSF-like_MBL-fold"/>
    <property type="match status" value="1"/>
</dbReference>
<dbReference type="InterPro" id="IPR036866">
    <property type="entry name" value="RibonucZ/Hydroxyglut_hydro"/>
</dbReference>